<dbReference type="InterPro" id="IPR000182">
    <property type="entry name" value="GNAT_dom"/>
</dbReference>
<proteinExistence type="predicted"/>
<dbReference type="SUPFAM" id="SSF55729">
    <property type="entry name" value="Acyl-CoA N-acyltransferases (Nat)"/>
    <property type="match status" value="1"/>
</dbReference>
<name>A0ABS1K419_9MICC</name>
<comment type="caution">
    <text evidence="2">The sequence shown here is derived from an EMBL/GenBank/DDBJ whole genome shotgun (WGS) entry which is preliminary data.</text>
</comment>
<evidence type="ECO:0000259" key="1">
    <source>
        <dbReference type="PROSITE" id="PS51186"/>
    </source>
</evidence>
<dbReference type="Proteomes" id="UP000639051">
    <property type="component" value="Unassembled WGS sequence"/>
</dbReference>
<sequence>MADAVPADAEAILAVKDACWREAYAHLLPPEFLAHGLGGDPQRTERWRQLLAHDAAGRFALVRRRGRVVGFAGAGPARAEDDPPRVDDLRELYTAYVLTEMYGTGAARAVVDRVLGRGPAILWVFEDNPRARAFYAKLGFAPDGAGKLDEIGGRRLSEIRLARQMPPEKV</sequence>
<evidence type="ECO:0000313" key="3">
    <source>
        <dbReference type="Proteomes" id="UP000639051"/>
    </source>
</evidence>
<dbReference type="InterPro" id="IPR016181">
    <property type="entry name" value="Acyl_CoA_acyltransferase"/>
</dbReference>
<organism evidence="2 3">
    <name type="scientific">Sinomonas cellulolyticus</name>
    <dbReference type="NCBI Taxonomy" id="2801916"/>
    <lineage>
        <taxon>Bacteria</taxon>
        <taxon>Bacillati</taxon>
        <taxon>Actinomycetota</taxon>
        <taxon>Actinomycetes</taxon>
        <taxon>Micrococcales</taxon>
        <taxon>Micrococcaceae</taxon>
        <taxon>Sinomonas</taxon>
    </lineage>
</organism>
<accession>A0ABS1K419</accession>
<dbReference type="EMBL" id="JAERRC010000024">
    <property type="protein sequence ID" value="MBL0706112.1"/>
    <property type="molecule type" value="Genomic_DNA"/>
</dbReference>
<evidence type="ECO:0000313" key="2">
    <source>
        <dbReference type="EMBL" id="MBL0706112.1"/>
    </source>
</evidence>
<dbReference type="Pfam" id="PF00583">
    <property type="entry name" value="Acetyltransf_1"/>
    <property type="match status" value="1"/>
</dbReference>
<dbReference type="PROSITE" id="PS51186">
    <property type="entry name" value="GNAT"/>
    <property type="match status" value="1"/>
</dbReference>
<reference evidence="2 3" key="1">
    <citation type="submission" date="2021-01" db="EMBL/GenBank/DDBJ databases">
        <title>Genome public.</title>
        <authorList>
            <person name="Liu C."/>
            <person name="Sun Q."/>
        </authorList>
    </citation>
    <scope>NUCLEOTIDE SEQUENCE [LARGE SCALE GENOMIC DNA]</scope>
    <source>
        <strain evidence="2 3">JC656</strain>
    </source>
</reference>
<keyword evidence="3" id="KW-1185">Reference proteome</keyword>
<feature type="domain" description="N-acetyltransferase" evidence="1">
    <location>
        <begin position="1"/>
        <end position="166"/>
    </location>
</feature>
<dbReference type="Gene3D" id="3.40.630.30">
    <property type="match status" value="1"/>
</dbReference>
<gene>
    <name evidence="2" type="ORF">JJE72_11415</name>
</gene>
<protein>
    <submittedName>
        <fullName evidence="2">GNAT family N-acetyltransferase</fullName>
    </submittedName>
</protein>